<feature type="domain" description="DC1" evidence="3">
    <location>
        <begin position="341"/>
        <end position="384"/>
    </location>
</feature>
<evidence type="ECO:0000256" key="1">
    <source>
        <dbReference type="ARBA" id="ARBA00022737"/>
    </source>
</evidence>
<reference evidence="4" key="3">
    <citation type="submission" date="2020-12" db="UniProtKB">
        <authorList>
            <consortium name="EnsemblPlants"/>
        </authorList>
    </citation>
    <scope>IDENTIFICATION</scope>
</reference>
<evidence type="ECO:0000259" key="3">
    <source>
        <dbReference type="Pfam" id="PF03107"/>
    </source>
</evidence>
<feature type="compositionally biased region" description="Low complexity" evidence="2">
    <location>
        <begin position="305"/>
        <end position="316"/>
    </location>
</feature>
<dbReference type="AlphaFoldDB" id="A0A7I4BHZ6"/>
<dbReference type="InterPro" id="IPR004146">
    <property type="entry name" value="DC1"/>
</dbReference>
<dbReference type="PANTHER" id="PTHR47841">
    <property type="entry name" value="DIACYLGLYCEROL KINASE THETA-LIKE-RELATED"/>
    <property type="match status" value="1"/>
</dbReference>
<name>A0A7I4BHZ6_PHYPA</name>
<keyword evidence="1" id="KW-0677">Repeat</keyword>
<dbReference type="PANTHER" id="PTHR47841:SF7">
    <property type="entry name" value="CYSTEINE_HISTIDINE-RICH C1 DOMAIN PROTEIN"/>
    <property type="match status" value="1"/>
</dbReference>
<feature type="compositionally biased region" description="Basic and acidic residues" evidence="2">
    <location>
        <begin position="626"/>
        <end position="668"/>
    </location>
</feature>
<dbReference type="Proteomes" id="UP000006727">
    <property type="component" value="Chromosome 19"/>
</dbReference>
<sequence length="1006" mass="111936">MAETVLGGCGTPSHSQLYGFNGGGDTIACDDCGRPVPGNADVGYYFCNQCHVSSCVSCTSLKQSHPGSFNAPREKKTFNAAQSSRASPGTRTSYKGKISYDSDDDGEENPGMPSVELMAETPIPGGCGTPSHCQYWSRGTGQNIACQDCGRYVPTARVGYYFCSQCYAKSCMSCASLKLQGDAKQSRSRGSPQQQATAAAQRSRGLPQQTVNAAQSSRTSPATRNSYKVNSNPVTPSVESMGRAIRGGCGIPSHVQRYWCNDRTIACEDCSRQVPTAGVGYYFCNQCEVSSCMSCTFVKQGHQSSSNAAPSSRASPLVLASDDDNDDDEKPVLPCAGLLTHSLEFLQKSPYYGNCFGCNMCGEAGYSELYHCESCQFAAHKQCAEVEEEVKVFYHKHPLQRYYTGEDEEDIICQCCQGEVEEDVSPWVYKCPDCTNFAVHARCAKYAKSLTHGSHPHKLKLVHKSSKGKSRQCGCDGCGNEILHTFHYTCTKWGCDFDLHPLCAVLPTKPLCRMNPSHRVEIDYFPLASEQCALCDSPSDEAWLYRCRICDVSMHVDCFSAETDEDSSDDEDDEEDEDLGELYQKFIDSMDDFGNQGNEEKVDKLSELVNSFKSTTEAAAASRQPRSRESDASEEERRRIKQAAKEQRRKEKAAARELQEQEKAARREEKAKREAKVIAELQNIAIQLQKNQNSKDSGGNDATVGQKLAELKAMTENWQASDARRHQEQAKFNEERHLEQTKLHHEQGKLNQERHLHHTKLHHEQLKLQHEQAKLQDKRHLEHTNLLQERNQEYLNGLQEIINTQVQSTTRVVPRLVLCTETSSRVKKLITSLRVGIKVVQLHLFCEHAQQPHVVAGAPGCEINQKVAGDRWTKLQPFLAAGLMVVKLALNFGTTMGAGVGVLKDVLPDLHKMVLETQAIDLGKHAVQPARCKVLPRQEAEEAEVMATQWLVSYLNDQKVNIAESFKLFRVRYTAPEHIKGTVGCLCFNHLDRGMKDGSLEHFPLR</sequence>
<keyword evidence="5" id="KW-1185">Reference proteome</keyword>
<feature type="compositionally biased region" description="Polar residues" evidence="2">
    <location>
        <begin position="206"/>
        <end position="236"/>
    </location>
</feature>
<feature type="region of interest" description="Disordered" evidence="2">
    <location>
        <begin position="68"/>
        <end position="113"/>
    </location>
</feature>
<dbReference type="EMBL" id="ABEU02000019">
    <property type="status" value="NOT_ANNOTATED_CDS"/>
    <property type="molecule type" value="Genomic_DNA"/>
</dbReference>
<feature type="region of interest" description="Disordered" evidence="2">
    <location>
        <begin position="184"/>
        <end position="236"/>
    </location>
</feature>
<dbReference type="Gramene" id="Pp3c19_1420V3.3">
    <property type="protein sequence ID" value="Pp3c19_1420V3.3"/>
    <property type="gene ID" value="Pp3c19_1420"/>
</dbReference>
<evidence type="ECO:0000313" key="5">
    <source>
        <dbReference type="Proteomes" id="UP000006727"/>
    </source>
</evidence>
<feature type="region of interest" description="Disordered" evidence="2">
    <location>
        <begin position="616"/>
        <end position="668"/>
    </location>
</feature>
<accession>A0A7I4BHZ6</accession>
<dbReference type="Pfam" id="PF03107">
    <property type="entry name" value="C1_2"/>
    <property type="match status" value="3"/>
</dbReference>
<dbReference type="EnsemblPlants" id="Pp3c19_1420V3.3">
    <property type="protein sequence ID" value="Pp3c19_1420V3.3"/>
    <property type="gene ID" value="Pp3c19_1420"/>
</dbReference>
<protein>
    <recommendedName>
        <fullName evidence="3">DC1 domain-containing protein</fullName>
    </recommendedName>
</protein>
<evidence type="ECO:0000313" key="4">
    <source>
        <dbReference type="EnsemblPlants" id="Pp3c19_1420V3.3"/>
    </source>
</evidence>
<proteinExistence type="predicted"/>
<feature type="compositionally biased region" description="Polar residues" evidence="2">
    <location>
        <begin position="79"/>
        <end position="93"/>
    </location>
</feature>
<feature type="domain" description="DC1" evidence="3">
    <location>
        <begin position="393"/>
        <end position="444"/>
    </location>
</feature>
<feature type="domain" description="DC1" evidence="3">
    <location>
        <begin position="454"/>
        <end position="504"/>
    </location>
</feature>
<reference evidence="4 5" key="1">
    <citation type="journal article" date="2008" name="Science">
        <title>The Physcomitrella genome reveals evolutionary insights into the conquest of land by plants.</title>
        <authorList>
            <person name="Rensing S."/>
            <person name="Lang D."/>
            <person name="Zimmer A."/>
            <person name="Terry A."/>
            <person name="Salamov A."/>
            <person name="Shapiro H."/>
            <person name="Nishiyama T."/>
            <person name="Perroud P.-F."/>
            <person name="Lindquist E."/>
            <person name="Kamisugi Y."/>
            <person name="Tanahashi T."/>
            <person name="Sakakibara K."/>
            <person name="Fujita T."/>
            <person name="Oishi K."/>
            <person name="Shin-I T."/>
            <person name="Kuroki Y."/>
            <person name="Toyoda A."/>
            <person name="Suzuki Y."/>
            <person name="Hashimoto A."/>
            <person name="Yamaguchi K."/>
            <person name="Sugano A."/>
            <person name="Kohara Y."/>
            <person name="Fujiyama A."/>
            <person name="Anterola A."/>
            <person name="Aoki S."/>
            <person name="Ashton N."/>
            <person name="Barbazuk W.B."/>
            <person name="Barker E."/>
            <person name="Bennetzen J."/>
            <person name="Bezanilla M."/>
            <person name="Blankenship R."/>
            <person name="Cho S.H."/>
            <person name="Dutcher S."/>
            <person name="Estelle M."/>
            <person name="Fawcett J.A."/>
            <person name="Gundlach H."/>
            <person name="Hanada K."/>
            <person name="Heyl A."/>
            <person name="Hicks K.A."/>
            <person name="Hugh J."/>
            <person name="Lohr M."/>
            <person name="Mayer K."/>
            <person name="Melkozernov A."/>
            <person name="Murata T."/>
            <person name="Nelson D."/>
            <person name="Pils B."/>
            <person name="Prigge M."/>
            <person name="Reiss B."/>
            <person name="Renner T."/>
            <person name="Rombauts S."/>
            <person name="Rushton P."/>
            <person name="Sanderfoot A."/>
            <person name="Schween G."/>
            <person name="Shiu S.-H."/>
            <person name="Stueber K."/>
            <person name="Theodoulou F.L."/>
            <person name="Tu H."/>
            <person name="Van de Peer Y."/>
            <person name="Verrier P.J."/>
            <person name="Waters E."/>
            <person name="Wood A."/>
            <person name="Yang L."/>
            <person name="Cove D."/>
            <person name="Cuming A."/>
            <person name="Hasebe M."/>
            <person name="Lucas S."/>
            <person name="Mishler D.B."/>
            <person name="Reski R."/>
            <person name="Grigoriev I."/>
            <person name="Quatrano R.S."/>
            <person name="Boore J.L."/>
        </authorList>
    </citation>
    <scope>NUCLEOTIDE SEQUENCE [LARGE SCALE GENOMIC DNA]</scope>
    <source>
        <strain evidence="4 5">cv. Gransden 2004</strain>
    </source>
</reference>
<gene>
    <name evidence="4" type="primary">LOC112295878</name>
</gene>
<feature type="region of interest" description="Disordered" evidence="2">
    <location>
        <begin position="305"/>
        <end position="326"/>
    </location>
</feature>
<reference evidence="4 5" key="2">
    <citation type="journal article" date="2018" name="Plant J.">
        <title>The Physcomitrella patens chromosome-scale assembly reveals moss genome structure and evolution.</title>
        <authorList>
            <person name="Lang D."/>
            <person name="Ullrich K.K."/>
            <person name="Murat F."/>
            <person name="Fuchs J."/>
            <person name="Jenkins J."/>
            <person name="Haas F.B."/>
            <person name="Piednoel M."/>
            <person name="Gundlach H."/>
            <person name="Van Bel M."/>
            <person name="Meyberg R."/>
            <person name="Vives C."/>
            <person name="Morata J."/>
            <person name="Symeonidi A."/>
            <person name="Hiss M."/>
            <person name="Muchero W."/>
            <person name="Kamisugi Y."/>
            <person name="Saleh O."/>
            <person name="Blanc G."/>
            <person name="Decker E.L."/>
            <person name="van Gessel N."/>
            <person name="Grimwood J."/>
            <person name="Hayes R.D."/>
            <person name="Graham S.W."/>
            <person name="Gunter L.E."/>
            <person name="McDaniel S.F."/>
            <person name="Hoernstein S.N.W."/>
            <person name="Larsson A."/>
            <person name="Li F.W."/>
            <person name="Perroud P.F."/>
            <person name="Phillips J."/>
            <person name="Ranjan P."/>
            <person name="Rokshar D.S."/>
            <person name="Rothfels C.J."/>
            <person name="Schneider L."/>
            <person name="Shu S."/>
            <person name="Stevenson D.W."/>
            <person name="Thummler F."/>
            <person name="Tillich M."/>
            <person name="Villarreal Aguilar J.C."/>
            <person name="Widiez T."/>
            <person name="Wong G.K."/>
            <person name="Wymore A."/>
            <person name="Zhang Y."/>
            <person name="Zimmer A.D."/>
            <person name="Quatrano R.S."/>
            <person name="Mayer K.F.X."/>
            <person name="Goodstein D."/>
            <person name="Casacuberta J.M."/>
            <person name="Vandepoele K."/>
            <person name="Reski R."/>
            <person name="Cuming A.C."/>
            <person name="Tuskan G.A."/>
            <person name="Maumus F."/>
            <person name="Salse J."/>
            <person name="Schmutz J."/>
            <person name="Rensing S.A."/>
        </authorList>
    </citation>
    <scope>NUCLEOTIDE SEQUENCE [LARGE SCALE GENOMIC DNA]</scope>
    <source>
        <strain evidence="4 5">cv. Gransden 2004</strain>
    </source>
</reference>
<dbReference type="InterPro" id="IPR046349">
    <property type="entry name" value="C1-like_sf"/>
</dbReference>
<organism evidence="4 5">
    <name type="scientific">Physcomitrium patens</name>
    <name type="common">Spreading-leaved earth moss</name>
    <name type="synonym">Physcomitrella patens</name>
    <dbReference type="NCBI Taxonomy" id="3218"/>
    <lineage>
        <taxon>Eukaryota</taxon>
        <taxon>Viridiplantae</taxon>
        <taxon>Streptophyta</taxon>
        <taxon>Embryophyta</taxon>
        <taxon>Bryophyta</taxon>
        <taxon>Bryophytina</taxon>
        <taxon>Bryopsida</taxon>
        <taxon>Funariidae</taxon>
        <taxon>Funariales</taxon>
        <taxon>Funariaceae</taxon>
        <taxon>Physcomitrium</taxon>
    </lineage>
</organism>
<evidence type="ECO:0000256" key="2">
    <source>
        <dbReference type="SAM" id="MobiDB-lite"/>
    </source>
</evidence>
<dbReference type="SUPFAM" id="SSF57889">
    <property type="entry name" value="Cysteine-rich domain"/>
    <property type="match status" value="3"/>
</dbReference>